<gene>
    <name evidence="2" type="ORF">MM415A06138_0004</name>
</gene>
<organism evidence="2">
    <name type="scientific">viral metagenome</name>
    <dbReference type="NCBI Taxonomy" id="1070528"/>
    <lineage>
        <taxon>unclassified sequences</taxon>
        <taxon>metagenomes</taxon>
        <taxon>organismal metagenomes</taxon>
    </lineage>
</organism>
<proteinExistence type="predicted"/>
<dbReference type="InterPro" id="IPR055776">
    <property type="entry name" value="DUF7352"/>
</dbReference>
<reference evidence="2" key="1">
    <citation type="submission" date="2020-03" db="EMBL/GenBank/DDBJ databases">
        <title>The deep terrestrial virosphere.</title>
        <authorList>
            <person name="Holmfeldt K."/>
            <person name="Nilsson E."/>
            <person name="Simone D."/>
            <person name="Lopez-Fernandez M."/>
            <person name="Wu X."/>
            <person name="de Brujin I."/>
            <person name="Lundin D."/>
            <person name="Andersson A."/>
            <person name="Bertilsson S."/>
            <person name="Dopson M."/>
        </authorList>
    </citation>
    <scope>NUCLEOTIDE SEQUENCE</scope>
    <source>
        <strain evidence="2">MM415A06138</strain>
    </source>
</reference>
<name>A0A6M3JHR0_9ZZZZ</name>
<accession>A0A6M3JHR0</accession>
<dbReference type="EMBL" id="MT141629">
    <property type="protein sequence ID" value="QJA68571.1"/>
    <property type="molecule type" value="Genomic_DNA"/>
</dbReference>
<protein>
    <recommendedName>
        <fullName evidence="1">DUF7352 domain-containing protein</fullName>
    </recommendedName>
</protein>
<dbReference type="Pfam" id="PF24043">
    <property type="entry name" value="DUF7352"/>
    <property type="match status" value="1"/>
</dbReference>
<feature type="domain" description="DUF7352" evidence="1">
    <location>
        <begin position="1"/>
        <end position="84"/>
    </location>
</feature>
<evidence type="ECO:0000259" key="1">
    <source>
        <dbReference type="Pfam" id="PF24043"/>
    </source>
</evidence>
<sequence>MNKQIWKYSVELSGDAFSRDIPRGADILSFQNQEGNLVFWASVDPQEEKEGRFFVIIGTGMDFGLHEKHIGTVQDGAYVWHLFEIKP</sequence>
<evidence type="ECO:0000313" key="2">
    <source>
        <dbReference type="EMBL" id="QJA68571.1"/>
    </source>
</evidence>
<dbReference type="AlphaFoldDB" id="A0A6M3JHR0"/>